<reference evidence="2 3" key="1">
    <citation type="journal article" date="2015" name="Sci. Rep.">
        <title>The power of single molecule real-time sequencing technology in the de novo assembly of a eukaryotic genome.</title>
        <authorList>
            <person name="Sakai H."/>
            <person name="Naito K."/>
            <person name="Ogiso-Tanaka E."/>
            <person name="Takahashi Y."/>
            <person name="Iseki K."/>
            <person name="Muto C."/>
            <person name="Satou K."/>
            <person name="Teruya K."/>
            <person name="Shiroma A."/>
            <person name="Shimoji M."/>
            <person name="Hirano T."/>
            <person name="Itoh T."/>
            <person name="Kaga A."/>
            <person name="Tomooka N."/>
        </authorList>
    </citation>
    <scope>NUCLEOTIDE SEQUENCE [LARGE SCALE GENOMIC DNA]</scope>
    <source>
        <strain evidence="3">cv. Shumari</strain>
    </source>
</reference>
<keyword evidence="3" id="KW-1185">Reference proteome</keyword>
<keyword evidence="1" id="KW-1133">Transmembrane helix</keyword>
<keyword evidence="1" id="KW-0812">Transmembrane</keyword>
<dbReference type="EMBL" id="AP015037">
    <property type="protein sequence ID" value="BAT83999.1"/>
    <property type="molecule type" value="Genomic_DNA"/>
</dbReference>
<evidence type="ECO:0000313" key="3">
    <source>
        <dbReference type="Proteomes" id="UP000291084"/>
    </source>
</evidence>
<evidence type="ECO:0000256" key="1">
    <source>
        <dbReference type="SAM" id="Phobius"/>
    </source>
</evidence>
<dbReference type="Proteomes" id="UP000291084">
    <property type="component" value="Chromosome 4"/>
</dbReference>
<keyword evidence="1" id="KW-0472">Membrane</keyword>
<proteinExistence type="predicted"/>
<sequence length="104" mass="12612">MQQSRLERSKQRGSMRKCTEGPTLFIWQWECFFVFFLFKMMHVESGLQPSLNWIKVENPLIHYCHRPVWKKYFKKKRKKLSMGCNQEKIKGERAVEFEEVPVVV</sequence>
<name>A0A0S3RUA2_PHAAN</name>
<evidence type="ECO:0000313" key="2">
    <source>
        <dbReference type="EMBL" id="BAT83999.1"/>
    </source>
</evidence>
<accession>A0A0S3RUA2</accession>
<gene>
    <name evidence="2" type="primary">Vigan.04G125900</name>
    <name evidence="2" type="ORF">VIGAN_04125900</name>
</gene>
<dbReference type="AlphaFoldDB" id="A0A0S3RUA2"/>
<feature type="transmembrane region" description="Helical" evidence="1">
    <location>
        <begin position="21"/>
        <end position="41"/>
    </location>
</feature>
<organism evidence="2 3">
    <name type="scientific">Vigna angularis var. angularis</name>
    <dbReference type="NCBI Taxonomy" id="157739"/>
    <lineage>
        <taxon>Eukaryota</taxon>
        <taxon>Viridiplantae</taxon>
        <taxon>Streptophyta</taxon>
        <taxon>Embryophyta</taxon>
        <taxon>Tracheophyta</taxon>
        <taxon>Spermatophyta</taxon>
        <taxon>Magnoliopsida</taxon>
        <taxon>eudicotyledons</taxon>
        <taxon>Gunneridae</taxon>
        <taxon>Pentapetalae</taxon>
        <taxon>rosids</taxon>
        <taxon>fabids</taxon>
        <taxon>Fabales</taxon>
        <taxon>Fabaceae</taxon>
        <taxon>Papilionoideae</taxon>
        <taxon>50 kb inversion clade</taxon>
        <taxon>NPAAA clade</taxon>
        <taxon>indigoferoid/millettioid clade</taxon>
        <taxon>Phaseoleae</taxon>
        <taxon>Vigna</taxon>
    </lineage>
</organism>
<protein>
    <submittedName>
        <fullName evidence="2">Uncharacterized protein</fullName>
    </submittedName>
</protein>